<dbReference type="STRING" id="1188229.GlitD10_0169"/>
<evidence type="ECO:0000313" key="2">
    <source>
        <dbReference type="Proteomes" id="UP000180235"/>
    </source>
</evidence>
<reference evidence="1 2" key="1">
    <citation type="submission" date="2016-10" db="EMBL/GenBank/DDBJ databases">
        <title>Description of Gloeomargarita lithophora gen. nov., sp. nov., a thylakoid-bearing basal-branching cyanobacterium with intracellular carbonates, and proposal for Gloeomargaritales ord. nov.</title>
        <authorList>
            <person name="Moreira D."/>
            <person name="Tavera R."/>
            <person name="Benzerara K."/>
            <person name="Skouri-Panet F."/>
            <person name="Couradeau E."/>
            <person name="Gerard E."/>
            <person name="Loussert C."/>
            <person name="Novelo E."/>
            <person name="Zivanovic Y."/>
            <person name="Lopez-Garcia P."/>
        </authorList>
    </citation>
    <scope>NUCLEOTIDE SEQUENCE [LARGE SCALE GENOMIC DNA]</scope>
    <source>
        <strain evidence="1 2">D10</strain>
    </source>
</reference>
<evidence type="ECO:0008006" key="3">
    <source>
        <dbReference type="Google" id="ProtNLM"/>
    </source>
</evidence>
<evidence type="ECO:0000313" key="1">
    <source>
        <dbReference type="EMBL" id="APB32470.1"/>
    </source>
</evidence>
<dbReference type="Proteomes" id="UP000180235">
    <property type="component" value="Chromosome"/>
</dbReference>
<protein>
    <recommendedName>
        <fullName evidence="3">XRE family transcriptional regulator</fullName>
    </recommendedName>
</protein>
<dbReference type="EMBL" id="CP017675">
    <property type="protein sequence ID" value="APB32470.1"/>
    <property type="molecule type" value="Genomic_DNA"/>
</dbReference>
<accession>A0A1J0A971</accession>
<sequence>MNEEINVQSGTGNVFADLGLENADELLRKAELMRQINVLTEQIGTINLDQIRTNLQIDLFPLQSQNLSELSIAQLSHCFACLSNYVKIENNRKSIEIEI</sequence>
<organism evidence="1 2">
    <name type="scientific">Gloeomargarita lithophora Alchichica-D10</name>
    <dbReference type="NCBI Taxonomy" id="1188229"/>
    <lineage>
        <taxon>Bacteria</taxon>
        <taxon>Bacillati</taxon>
        <taxon>Cyanobacteriota</taxon>
        <taxon>Cyanophyceae</taxon>
        <taxon>Gloeomargaritales</taxon>
        <taxon>Gloeomargaritaceae</taxon>
        <taxon>Gloeomargarita</taxon>
    </lineage>
</organism>
<name>A0A1J0A971_9CYAN</name>
<gene>
    <name evidence="1" type="ORF">GlitD10_0169</name>
</gene>
<dbReference type="AlphaFoldDB" id="A0A1J0A971"/>
<dbReference type="RefSeq" id="WP_216634772.1">
    <property type="nucleotide sequence ID" value="NZ_CP017675.1"/>
</dbReference>
<dbReference type="KEGG" id="glt:GlitD10_0169"/>
<proteinExistence type="predicted"/>
<keyword evidence="2" id="KW-1185">Reference proteome</keyword>